<evidence type="ECO:0000256" key="1">
    <source>
        <dbReference type="ARBA" id="ARBA00009776"/>
    </source>
</evidence>
<evidence type="ECO:0000313" key="12">
    <source>
        <dbReference type="EMBL" id="MBY0095501.1"/>
    </source>
</evidence>
<dbReference type="PROSITE" id="PS01331">
    <property type="entry name" value="THYMIDYLATE_KINASE"/>
    <property type="match status" value="1"/>
</dbReference>
<dbReference type="InterPro" id="IPR027417">
    <property type="entry name" value="P-loop_NTPase"/>
</dbReference>
<evidence type="ECO:0000256" key="2">
    <source>
        <dbReference type="ARBA" id="ARBA00012980"/>
    </source>
</evidence>
<evidence type="ECO:0000256" key="5">
    <source>
        <dbReference type="ARBA" id="ARBA00022727"/>
    </source>
</evidence>
<keyword evidence="6 10" id="KW-0547">Nucleotide-binding</keyword>
<comment type="caution">
    <text evidence="12">The sequence shown here is derived from an EMBL/GenBank/DDBJ whole genome shotgun (WGS) entry which is preliminary data.</text>
</comment>
<dbReference type="SUPFAM" id="SSF52540">
    <property type="entry name" value="P-loop containing nucleoside triphosphate hydrolases"/>
    <property type="match status" value="1"/>
</dbReference>
<keyword evidence="7 10" id="KW-0418">Kinase</keyword>
<dbReference type="InterPro" id="IPR039430">
    <property type="entry name" value="Thymidylate_kin-like_dom"/>
</dbReference>
<evidence type="ECO:0000313" key="13">
    <source>
        <dbReference type="Proteomes" id="UP000769780"/>
    </source>
</evidence>
<dbReference type="EMBL" id="JACWFH010000003">
    <property type="protein sequence ID" value="MBY0095501.1"/>
    <property type="molecule type" value="Genomic_DNA"/>
</dbReference>
<comment type="function">
    <text evidence="10">Phosphorylation of dTMP to form dTDP in both de novo and salvage pathways of dTTP synthesis.</text>
</comment>
<sequence>MKQGLFVSFEGPEGAGKTTIIDMLIEDLKKEGFQAISTREPGGIEIAEQIREVILNKNNTAMDARTEALLYAAARRQHLVEKVKPALEAGNVLLCDRFIDSSLAYQGFARGLGIDEVLSINQFAIEDMMPRVTFYFDLDPKIGLERIHKNDGREVNRLDLEKIEFHQKVREGYLIVADRYPERIVKIDASRPLQQVFDEAKGKLKQILIPTP</sequence>
<dbReference type="GO" id="GO:0004798">
    <property type="term" value="F:dTMP kinase activity"/>
    <property type="evidence" value="ECO:0007669"/>
    <property type="project" value="UniProtKB-EC"/>
</dbReference>
<dbReference type="InterPro" id="IPR018095">
    <property type="entry name" value="Thymidylate_kin_CS"/>
</dbReference>
<dbReference type="PANTHER" id="PTHR10344">
    <property type="entry name" value="THYMIDYLATE KINASE"/>
    <property type="match status" value="1"/>
</dbReference>
<dbReference type="RefSeq" id="WP_221870532.1">
    <property type="nucleotide sequence ID" value="NZ_JACWFH010000003.1"/>
</dbReference>
<dbReference type="NCBIfam" id="TIGR00041">
    <property type="entry name" value="DTMP_kinase"/>
    <property type="match status" value="1"/>
</dbReference>
<dbReference type="EC" id="2.7.4.9" evidence="2 10"/>
<evidence type="ECO:0000256" key="9">
    <source>
        <dbReference type="ARBA" id="ARBA00048743"/>
    </source>
</evidence>
<keyword evidence="8 10" id="KW-0067">ATP-binding</keyword>
<gene>
    <name evidence="10" type="primary">tmk</name>
    <name evidence="12" type="ORF">H0185_01525</name>
</gene>
<dbReference type="Proteomes" id="UP000769780">
    <property type="component" value="Unassembled WGS sequence"/>
</dbReference>
<feature type="domain" description="Thymidylate kinase-like" evidence="11">
    <location>
        <begin position="9"/>
        <end position="199"/>
    </location>
</feature>
<comment type="catalytic activity">
    <reaction evidence="9 10">
        <text>dTMP + ATP = dTDP + ADP</text>
        <dbReference type="Rhea" id="RHEA:13517"/>
        <dbReference type="ChEBI" id="CHEBI:30616"/>
        <dbReference type="ChEBI" id="CHEBI:58369"/>
        <dbReference type="ChEBI" id="CHEBI:63528"/>
        <dbReference type="ChEBI" id="CHEBI:456216"/>
        <dbReference type="EC" id="2.7.4.9"/>
    </reaction>
</comment>
<evidence type="ECO:0000256" key="8">
    <source>
        <dbReference type="ARBA" id="ARBA00022840"/>
    </source>
</evidence>
<accession>A0ABS7JZU5</accession>
<feature type="binding site" evidence="10">
    <location>
        <begin position="11"/>
        <end position="18"/>
    </location>
    <ligand>
        <name>ATP</name>
        <dbReference type="ChEBI" id="CHEBI:30616"/>
    </ligand>
</feature>
<reference evidence="12 13" key="1">
    <citation type="submission" date="2020-07" db="EMBL/GenBank/DDBJ databases">
        <title>Fungal Genomes of the International Space Station.</title>
        <authorList>
            <person name="Seuylemezian A."/>
            <person name="Singh N.K."/>
            <person name="Wood J."/>
            <person name="Venkateswaran K."/>
        </authorList>
    </citation>
    <scope>NUCLEOTIDE SEQUENCE [LARGE SCALE GENOMIC DNA]</scope>
    <source>
        <strain evidence="12 13">PL-B2</strain>
    </source>
</reference>
<dbReference type="HAMAP" id="MF_00165">
    <property type="entry name" value="Thymidylate_kinase"/>
    <property type="match status" value="1"/>
</dbReference>
<name>A0ABS7JZU5_9BACI</name>
<dbReference type="Gene3D" id="3.40.50.300">
    <property type="entry name" value="P-loop containing nucleotide triphosphate hydrolases"/>
    <property type="match status" value="1"/>
</dbReference>
<organism evidence="12 13">
    <name type="scientific">Mesobacillus maritimus</name>
    <dbReference type="NCBI Taxonomy" id="1643336"/>
    <lineage>
        <taxon>Bacteria</taxon>
        <taxon>Bacillati</taxon>
        <taxon>Bacillota</taxon>
        <taxon>Bacilli</taxon>
        <taxon>Bacillales</taxon>
        <taxon>Bacillaceae</taxon>
        <taxon>Mesobacillus</taxon>
    </lineage>
</organism>
<evidence type="ECO:0000256" key="10">
    <source>
        <dbReference type="HAMAP-Rule" id="MF_00165"/>
    </source>
</evidence>
<keyword evidence="13" id="KW-1185">Reference proteome</keyword>
<evidence type="ECO:0000256" key="7">
    <source>
        <dbReference type="ARBA" id="ARBA00022777"/>
    </source>
</evidence>
<dbReference type="PANTHER" id="PTHR10344:SF4">
    <property type="entry name" value="UMP-CMP KINASE 2, MITOCHONDRIAL"/>
    <property type="match status" value="1"/>
</dbReference>
<keyword evidence="5 10" id="KW-0545">Nucleotide biosynthesis</keyword>
<proteinExistence type="inferred from homology"/>
<evidence type="ECO:0000259" key="11">
    <source>
        <dbReference type="Pfam" id="PF02223"/>
    </source>
</evidence>
<dbReference type="InterPro" id="IPR018094">
    <property type="entry name" value="Thymidylate_kinase"/>
</dbReference>
<evidence type="ECO:0000256" key="6">
    <source>
        <dbReference type="ARBA" id="ARBA00022741"/>
    </source>
</evidence>
<evidence type="ECO:0000256" key="3">
    <source>
        <dbReference type="ARBA" id="ARBA00017144"/>
    </source>
</evidence>
<keyword evidence="4 10" id="KW-0808">Transferase</keyword>
<dbReference type="Pfam" id="PF02223">
    <property type="entry name" value="Thymidylate_kin"/>
    <property type="match status" value="1"/>
</dbReference>
<protein>
    <recommendedName>
        <fullName evidence="3 10">Thymidylate kinase</fullName>
        <ecNumber evidence="2 10">2.7.4.9</ecNumber>
    </recommendedName>
    <alternativeName>
        <fullName evidence="10">dTMP kinase</fullName>
    </alternativeName>
</protein>
<dbReference type="CDD" id="cd01672">
    <property type="entry name" value="TMPK"/>
    <property type="match status" value="1"/>
</dbReference>
<comment type="similarity">
    <text evidence="1 10">Belongs to the thymidylate kinase family.</text>
</comment>
<evidence type="ECO:0000256" key="4">
    <source>
        <dbReference type="ARBA" id="ARBA00022679"/>
    </source>
</evidence>